<dbReference type="OrthoDB" id="16820at2759"/>
<keyword evidence="3" id="KW-0274">FAD</keyword>
<dbReference type="PANTHER" id="PTHR13789">
    <property type="entry name" value="MONOOXYGENASE"/>
    <property type="match status" value="1"/>
</dbReference>
<evidence type="ECO:0000256" key="2">
    <source>
        <dbReference type="ARBA" id="ARBA00022630"/>
    </source>
</evidence>
<sequence>MATPESPLHLIVIGGGLCGLSAAIATRLAGHNVTVLESVPAFREVGASLQITPNSTRLLKAWGLADTLGSKAATPKYFRMRRYNGDLLAERTQYTEEIEGRYGSPLLCLHRADLQVAMAEKAKELGVDIKLGCKVESVNWDEEQARGPAEGEISVSIEGSEQVRGDIVLAADGIWSETRQYLLGKDIGPKPTGDLAYRILLDRESITDDTLRTWLGSPGINIWVGPEVHAVGYSIKGGRWLNLVLLVKDNLPEDVMKAEGDLAEMKAIFQDWDPILTQFLEHVEKVDKWRLNYLEPLPFWKSKLGRFLLAGDCAHPMLPYMAQGANSSLEDGATIGVLLSKVNRRDQISAAMAMYDAIRRPRIDQLVQETFKQGKEHHLADGAEQVKRDLLLRKSFEKPTNGEKTWTHPKIQPWIYGYDAYTEVEKAYGLHPF</sequence>
<dbReference type="GO" id="GO:0004497">
    <property type="term" value="F:monooxygenase activity"/>
    <property type="evidence" value="ECO:0007669"/>
    <property type="project" value="UniProtKB-KW"/>
</dbReference>
<dbReference type="PhylomeDB" id="B6QFK1"/>
<dbReference type="InterPro" id="IPR036188">
    <property type="entry name" value="FAD/NAD-bd_sf"/>
</dbReference>
<evidence type="ECO:0000256" key="5">
    <source>
        <dbReference type="ARBA" id="ARBA00023033"/>
    </source>
</evidence>
<dbReference type="GO" id="GO:0071949">
    <property type="term" value="F:FAD binding"/>
    <property type="evidence" value="ECO:0007669"/>
    <property type="project" value="InterPro"/>
</dbReference>
<dbReference type="AlphaFoldDB" id="B6QFK1"/>
<keyword evidence="4" id="KW-0560">Oxidoreductase</keyword>
<evidence type="ECO:0000256" key="1">
    <source>
        <dbReference type="ARBA" id="ARBA00007992"/>
    </source>
</evidence>
<comment type="similarity">
    <text evidence="1">Belongs to the paxM FAD-dependent monooxygenase family.</text>
</comment>
<dbReference type="InterPro" id="IPR050493">
    <property type="entry name" value="FAD-dep_Monooxygenase_BioMet"/>
</dbReference>
<dbReference type="SUPFAM" id="SSF54373">
    <property type="entry name" value="FAD-linked reductases, C-terminal domain"/>
    <property type="match status" value="1"/>
</dbReference>
<dbReference type="PANTHER" id="PTHR13789:SF238">
    <property type="entry name" value="PUTATIVE (AFU_ORTHOLOGUE AFUA_2G01680)-RELATED"/>
    <property type="match status" value="1"/>
</dbReference>
<keyword evidence="8" id="KW-1185">Reference proteome</keyword>
<dbReference type="PRINTS" id="PR00420">
    <property type="entry name" value="RNGMNOXGNASE"/>
</dbReference>
<organism evidence="7 8">
    <name type="scientific">Talaromyces marneffei (strain ATCC 18224 / CBS 334.59 / QM 7333)</name>
    <name type="common">Penicillium marneffei</name>
    <dbReference type="NCBI Taxonomy" id="441960"/>
    <lineage>
        <taxon>Eukaryota</taxon>
        <taxon>Fungi</taxon>
        <taxon>Dikarya</taxon>
        <taxon>Ascomycota</taxon>
        <taxon>Pezizomycotina</taxon>
        <taxon>Eurotiomycetes</taxon>
        <taxon>Eurotiomycetidae</taxon>
        <taxon>Eurotiales</taxon>
        <taxon>Trichocomaceae</taxon>
        <taxon>Talaromyces</taxon>
        <taxon>Talaromyces sect. Talaromyces</taxon>
    </lineage>
</organism>
<keyword evidence="2" id="KW-0285">Flavoprotein</keyword>
<dbReference type="VEuPathDB" id="FungiDB:PMAA_082420"/>
<dbReference type="InterPro" id="IPR002938">
    <property type="entry name" value="FAD-bd"/>
</dbReference>
<dbReference type="HOGENOM" id="CLU_009665_19_3_1"/>
<evidence type="ECO:0000259" key="6">
    <source>
        <dbReference type="Pfam" id="PF01494"/>
    </source>
</evidence>
<name>B6QFK1_TALMQ</name>
<dbReference type="Gene3D" id="3.50.50.60">
    <property type="entry name" value="FAD/NAD(P)-binding domain"/>
    <property type="match status" value="1"/>
</dbReference>
<keyword evidence="5 7" id="KW-0503">Monooxygenase</keyword>
<accession>B6QFK1</accession>
<evidence type="ECO:0000313" key="7">
    <source>
        <dbReference type="EMBL" id="EEA24236.1"/>
    </source>
</evidence>
<proteinExistence type="inferred from homology"/>
<evidence type="ECO:0000256" key="3">
    <source>
        <dbReference type="ARBA" id="ARBA00022827"/>
    </source>
</evidence>
<feature type="domain" description="FAD-binding" evidence="6">
    <location>
        <begin position="11"/>
        <end position="182"/>
    </location>
</feature>
<dbReference type="EMBL" id="DS995901">
    <property type="protein sequence ID" value="EEA24236.1"/>
    <property type="molecule type" value="Genomic_DNA"/>
</dbReference>
<dbReference type="STRING" id="441960.B6QFK1"/>
<reference evidence="8" key="1">
    <citation type="journal article" date="2015" name="Genome Announc.">
        <title>Genome sequence of the AIDS-associated pathogen Penicillium marneffei (ATCC18224) and its near taxonomic relative Talaromyces stipitatus (ATCC10500).</title>
        <authorList>
            <person name="Nierman W.C."/>
            <person name="Fedorova-Abrams N.D."/>
            <person name="Andrianopoulos A."/>
        </authorList>
    </citation>
    <scope>NUCLEOTIDE SEQUENCE [LARGE SCALE GENOMIC DNA]</scope>
    <source>
        <strain evidence="8">ATCC 18224 / CBS 334.59 / QM 7333</strain>
    </source>
</reference>
<evidence type="ECO:0000256" key="4">
    <source>
        <dbReference type="ARBA" id="ARBA00023002"/>
    </source>
</evidence>
<feature type="domain" description="FAD-binding" evidence="6">
    <location>
        <begin position="304"/>
        <end position="370"/>
    </location>
</feature>
<dbReference type="SUPFAM" id="SSF51905">
    <property type="entry name" value="FAD/NAD(P)-binding domain"/>
    <property type="match status" value="1"/>
</dbReference>
<evidence type="ECO:0000313" key="8">
    <source>
        <dbReference type="Proteomes" id="UP000001294"/>
    </source>
</evidence>
<dbReference type="Pfam" id="PF01494">
    <property type="entry name" value="FAD_binding_3"/>
    <property type="match status" value="2"/>
</dbReference>
<protein>
    <submittedName>
        <fullName evidence="7">Monooxygenase, putative</fullName>
    </submittedName>
</protein>
<gene>
    <name evidence="7" type="ORF">PMAA_082420</name>
</gene>
<dbReference type="Proteomes" id="UP000001294">
    <property type="component" value="Unassembled WGS sequence"/>
</dbReference>